<protein>
    <recommendedName>
        <fullName evidence="11">Reverse transcriptase RNase H-like domain-containing protein</fullName>
    </recommendedName>
</protein>
<evidence type="ECO:0000256" key="1">
    <source>
        <dbReference type="ARBA" id="ARBA00022679"/>
    </source>
</evidence>
<proteinExistence type="predicted"/>
<evidence type="ECO:0000259" key="8">
    <source>
        <dbReference type="Pfam" id="PF17917"/>
    </source>
</evidence>
<dbReference type="PANTHER" id="PTHR37984:SF9">
    <property type="entry name" value="INTEGRASE CATALYTIC DOMAIN-CONTAINING PROTEIN"/>
    <property type="match status" value="1"/>
</dbReference>
<evidence type="ECO:0000313" key="9">
    <source>
        <dbReference type="EMBL" id="CAG2222072.1"/>
    </source>
</evidence>
<feature type="domain" description="Reverse transcriptase" evidence="7">
    <location>
        <begin position="105"/>
        <end position="241"/>
    </location>
</feature>
<evidence type="ECO:0000313" key="10">
    <source>
        <dbReference type="Proteomes" id="UP000683360"/>
    </source>
</evidence>
<evidence type="ECO:0000256" key="3">
    <source>
        <dbReference type="ARBA" id="ARBA00022722"/>
    </source>
</evidence>
<keyword evidence="1" id="KW-0808">Transferase</keyword>
<name>A0A8S3SQ17_MYTED</name>
<dbReference type="GO" id="GO:0016787">
    <property type="term" value="F:hydrolase activity"/>
    <property type="evidence" value="ECO:0007669"/>
    <property type="project" value="UniProtKB-KW"/>
</dbReference>
<dbReference type="InterPro" id="IPR043128">
    <property type="entry name" value="Rev_trsase/Diguanyl_cyclase"/>
</dbReference>
<comment type="caution">
    <text evidence="9">The sequence shown here is derived from an EMBL/GenBank/DDBJ whole genome shotgun (WGS) entry which is preliminary data.</text>
</comment>
<feature type="domain" description="Reverse transcriptase RNase H-like" evidence="8">
    <location>
        <begin position="330"/>
        <end position="430"/>
    </location>
</feature>
<evidence type="ECO:0000256" key="5">
    <source>
        <dbReference type="ARBA" id="ARBA00022801"/>
    </source>
</evidence>
<dbReference type="Proteomes" id="UP000683360">
    <property type="component" value="Unassembled WGS sequence"/>
</dbReference>
<keyword evidence="5" id="KW-0378">Hydrolase</keyword>
<dbReference type="Pfam" id="PF00078">
    <property type="entry name" value="RVT_1"/>
    <property type="match status" value="1"/>
</dbReference>
<dbReference type="Gene3D" id="3.10.10.10">
    <property type="entry name" value="HIV Type 1 Reverse Transcriptase, subunit A, domain 1"/>
    <property type="match status" value="1"/>
</dbReference>
<dbReference type="Gene3D" id="3.30.70.270">
    <property type="match status" value="2"/>
</dbReference>
<dbReference type="Pfam" id="PF17917">
    <property type="entry name" value="RT_RNaseH"/>
    <property type="match status" value="1"/>
</dbReference>
<evidence type="ECO:0000256" key="2">
    <source>
        <dbReference type="ARBA" id="ARBA00022695"/>
    </source>
</evidence>
<evidence type="ECO:0008006" key="11">
    <source>
        <dbReference type="Google" id="ProtNLM"/>
    </source>
</evidence>
<dbReference type="OrthoDB" id="6139267at2759"/>
<dbReference type="InterPro" id="IPR043502">
    <property type="entry name" value="DNA/RNA_pol_sf"/>
</dbReference>
<keyword evidence="6" id="KW-0695">RNA-directed DNA polymerase</keyword>
<organism evidence="9 10">
    <name type="scientific">Mytilus edulis</name>
    <name type="common">Blue mussel</name>
    <dbReference type="NCBI Taxonomy" id="6550"/>
    <lineage>
        <taxon>Eukaryota</taxon>
        <taxon>Metazoa</taxon>
        <taxon>Spiralia</taxon>
        <taxon>Lophotrochozoa</taxon>
        <taxon>Mollusca</taxon>
        <taxon>Bivalvia</taxon>
        <taxon>Autobranchia</taxon>
        <taxon>Pteriomorphia</taxon>
        <taxon>Mytilida</taxon>
        <taxon>Mytiloidea</taxon>
        <taxon>Mytilidae</taxon>
        <taxon>Mytilinae</taxon>
        <taxon>Mytilus</taxon>
    </lineage>
</organism>
<keyword evidence="10" id="KW-1185">Reference proteome</keyword>
<keyword evidence="4" id="KW-0255">Endonuclease</keyword>
<dbReference type="EMBL" id="CAJPWZ010001721">
    <property type="protein sequence ID" value="CAG2222072.1"/>
    <property type="molecule type" value="Genomic_DNA"/>
</dbReference>
<accession>A0A8S3SQ17</accession>
<dbReference type="CDD" id="cd01647">
    <property type="entry name" value="RT_LTR"/>
    <property type="match status" value="1"/>
</dbReference>
<gene>
    <name evidence="9" type="ORF">MEDL_35427</name>
</gene>
<keyword evidence="3" id="KW-0540">Nuclease</keyword>
<sequence length="441" mass="50305">MDYYKSSTFNTCDHQPLPLMDGPPMRLMVDPEAEPVAHHTPVPVPIHWKEEVKAGFDQDVRLGVLEPVPVGEPVTWCHRMVVCAKKNGKPRRTVDFQPLNVHATRETHHTPSPFHQARSVPNGKRKTVFDAWNGYHSVPIPEEDRHLTTFITPWGRYRYKTAPQGYIASGDAYTRRYDEIVADIPNKTKCVDDVLLWADSIEESFFQAVQWLDICGRHGITLNPEKFIFGQDIVEFAGFEITSNTVRPCMKYLKAILDFPTPRNITDVRSWFGLVNQVSYAFSMADKMLPFRQLLKPGTPFFWDEHINKLFEESKAAIISEIEEGVRIFDKSKPTCLATDWSKTGIGFWLFQKHCSCKGSEPFCCNTGWRITLVGSRFTHPAESRYAPVEGEALAVVDALDKARYFVLGCDDLIIAVDHKPLLKIFSDRSLEDISIHAFEI</sequence>
<dbReference type="InterPro" id="IPR050951">
    <property type="entry name" value="Retrovirus_Pol_polyprotein"/>
</dbReference>
<dbReference type="GO" id="GO:0004519">
    <property type="term" value="F:endonuclease activity"/>
    <property type="evidence" value="ECO:0007669"/>
    <property type="project" value="UniProtKB-KW"/>
</dbReference>
<keyword evidence="2" id="KW-0548">Nucleotidyltransferase</keyword>
<dbReference type="AlphaFoldDB" id="A0A8S3SQ17"/>
<evidence type="ECO:0000256" key="6">
    <source>
        <dbReference type="ARBA" id="ARBA00022918"/>
    </source>
</evidence>
<dbReference type="SUPFAM" id="SSF56672">
    <property type="entry name" value="DNA/RNA polymerases"/>
    <property type="match status" value="1"/>
</dbReference>
<dbReference type="PANTHER" id="PTHR37984">
    <property type="entry name" value="PROTEIN CBG26694"/>
    <property type="match status" value="1"/>
</dbReference>
<reference evidence="9" key="1">
    <citation type="submission" date="2021-03" db="EMBL/GenBank/DDBJ databases">
        <authorList>
            <person name="Bekaert M."/>
        </authorList>
    </citation>
    <scope>NUCLEOTIDE SEQUENCE</scope>
</reference>
<evidence type="ECO:0000259" key="7">
    <source>
        <dbReference type="Pfam" id="PF00078"/>
    </source>
</evidence>
<dbReference type="GO" id="GO:0003964">
    <property type="term" value="F:RNA-directed DNA polymerase activity"/>
    <property type="evidence" value="ECO:0007669"/>
    <property type="project" value="UniProtKB-KW"/>
</dbReference>
<dbReference type="InterPro" id="IPR041373">
    <property type="entry name" value="RT_RNaseH"/>
</dbReference>
<dbReference type="InterPro" id="IPR000477">
    <property type="entry name" value="RT_dom"/>
</dbReference>
<evidence type="ECO:0000256" key="4">
    <source>
        <dbReference type="ARBA" id="ARBA00022759"/>
    </source>
</evidence>